<feature type="region of interest" description="Disordered" evidence="2">
    <location>
        <begin position="1199"/>
        <end position="1229"/>
    </location>
</feature>
<keyword evidence="5" id="KW-1185">Reference proteome</keyword>
<dbReference type="Gene3D" id="2.180.10.10">
    <property type="entry name" value="RHS repeat-associated core"/>
    <property type="match status" value="2"/>
</dbReference>
<accession>U3CBL5</accession>
<dbReference type="PANTHER" id="PTHR32305:SF15">
    <property type="entry name" value="PROTEIN RHSA-RELATED"/>
    <property type="match status" value="1"/>
</dbReference>
<dbReference type="RefSeq" id="WP_021709509.1">
    <property type="nucleotide sequence ID" value="NZ_BATL01000029.1"/>
</dbReference>
<dbReference type="EMBL" id="BATL01000029">
    <property type="protein sequence ID" value="GAD75753.1"/>
    <property type="molecule type" value="Genomic_DNA"/>
</dbReference>
<evidence type="ECO:0000256" key="1">
    <source>
        <dbReference type="ARBA" id="ARBA00022737"/>
    </source>
</evidence>
<organism evidence="4 5">
    <name type="scientific">Vibrio azureus NBRC 104587</name>
    <dbReference type="NCBI Taxonomy" id="1219077"/>
    <lineage>
        <taxon>Bacteria</taxon>
        <taxon>Pseudomonadati</taxon>
        <taxon>Pseudomonadota</taxon>
        <taxon>Gammaproteobacteria</taxon>
        <taxon>Vibrionales</taxon>
        <taxon>Vibrionaceae</taxon>
        <taxon>Vibrio</taxon>
    </lineage>
</organism>
<comment type="caution">
    <text evidence="4">The sequence shown here is derived from an EMBL/GenBank/DDBJ whole genome shotgun (WGS) entry which is preliminary data.</text>
</comment>
<dbReference type="STRING" id="1219077.VAZ01S_029_00230"/>
<protein>
    <recommendedName>
        <fullName evidence="3">Teneurin-like YD-shell domain-containing protein</fullName>
    </recommendedName>
</protein>
<sequence>MSNWISNAFNFDTFCSGGVDQRTRSFSYQISFGSLVGNWLKGPNLDISLLFSPFSNENLGFGKGWRLNLPRYDITNKQLYLANGQSYRAEHSANNKIVLRYKKLNDFSVSVESNGYLITYKNGRQDRFNQYGNLVKITQSDGHALHFYWLSSGQNQYLSKIWDDRTSRNTPLLHIDYVSAGRVNVFTNVDSTHAAYFSLIINNGKLVQYNLADRNGSFGFGYEQLGLHNVISRVTHPCGMEERLTHDSRGIKVTNTTYLPAVTLHRVITRNSPIISTNYGPIGTDTRNFMGFGVAGGQLSEGLDNLLERGYEYTYRVQKTENDGTRTIQTYNQFHLLVEEARIVNNKVVYQRTLSYPAQNNLSFSAQPAQYALIHTETNRWQDGADSHSQQRVWEYDTFGNLLSFSDENNIKESYEYYSASGEIGCPASPSGIPHFLKSRRLQSRSETKTISYEYMTFNGWNNHKVVLLSAELSPSRYQTNYDYHDNHTTSHSLGRVKSIKHNLFDATGTYIRTSTYDYALERDTLAEHEQLINHDGTQTHLTLAHFLDIGLLAYQVDSDGVRCSYTYDALRRNTQETLDDKLSRSYQYSFDSARARQIMVLTDCNGNISEQSWDGQGRELEAKLGTNTVWTKQYDNLGRLLSKTSFDQLPDKNRRLMTVAQTETYEYDQWNQVEAILLPNGKRRVESNNLATQQKIQGIEGLELSISHLNSWGLVEKKQQGEHTWVNQYDDWGRLETETNPLNQSKHYQYDRFDRATKITQTDGSIHDITYAPHTDQTQVIELKIDNKVIGKRDIDGLGRAQNLYRGSSSTPSLEWTYNDSSNLPATERSLAGPVREFTRDTKLGVLGAKESGSDITLYEHDPNTGLPTGSRDSKGNKTTLSYTTTGLPEFENNNGQIRQYHYSYGGVITAVTSDNENRQFSYDSLGRLVQISTPDNKIEFEYDEFARVNLERLVTNNATQITEIEWDARNHEVHRAVALNDVYIFEQTQDYDSLGLLRSRKKACSEFGDLTETYHYDAQAQLKKVEFSGNAPLSDWSQPIKSLEWTYDSLGNMLTQHCIAVNGNDFAQYYYESEDPSQLTRITHTHPQLQREITLRYDLNGNMLRDAEGRELSYDNFDKLNSVTADQVQWHYRYDSNDRLIEQRSDTKSRHFEYLWGDISAIQEDGQITQYISHEGAPKWSQQGENTSLLATDQNGSVIASNQSDGTHTMYRYSPFGQREQAGKTYE</sequence>
<dbReference type="Proteomes" id="UP000016567">
    <property type="component" value="Unassembled WGS sequence"/>
</dbReference>
<feature type="compositionally biased region" description="Polar residues" evidence="2">
    <location>
        <begin position="1199"/>
        <end position="1209"/>
    </location>
</feature>
<dbReference type="eggNOG" id="COG3209">
    <property type="taxonomic scope" value="Bacteria"/>
</dbReference>
<evidence type="ECO:0000313" key="5">
    <source>
        <dbReference type="Proteomes" id="UP000016567"/>
    </source>
</evidence>
<reference evidence="4 5" key="1">
    <citation type="submission" date="2013-09" db="EMBL/GenBank/DDBJ databases">
        <title>Whole genome shotgun sequence of Vibrio azureus NBRC 104587.</title>
        <authorList>
            <person name="Isaki S."/>
            <person name="Hosoyama A."/>
            <person name="Numata M."/>
            <person name="Hashimoto M."/>
            <person name="Hosoyama Y."/>
            <person name="Tsuchikane K."/>
            <person name="Noguchi M."/>
            <person name="Hirakata S."/>
            <person name="Ichikawa N."/>
            <person name="Ohji S."/>
            <person name="Yamazoe A."/>
            <person name="Fujita N."/>
        </authorList>
    </citation>
    <scope>NUCLEOTIDE SEQUENCE [LARGE SCALE GENOMIC DNA]</scope>
    <source>
        <strain evidence="4 5">NBRC 104587</strain>
    </source>
</reference>
<keyword evidence="1" id="KW-0677">Repeat</keyword>
<gene>
    <name evidence="4" type="ORF">VAZ01S_029_00230</name>
</gene>
<dbReference type="InterPro" id="IPR050708">
    <property type="entry name" value="T6SS_VgrG/RHS"/>
</dbReference>
<name>U3CBL5_9VIBR</name>
<dbReference type="PANTHER" id="PTHR32305">
    <property type="match status" value="1"/>
</dbReference>
<dbReference type="Pfam" id="PF25023">
    <property type="entry name" value="TEN_YD-shell"/>
    <property type="match status" value="1"/>
</dbReference>
<dbReference type="InterPro" id="IPR056823">
    <property type="entry name" value="TEN-like_YD-shell"/>
</dbReference>
<evidence type="ECO:0000259" key="3">
    <source>
        <dbReference type="Pfam" id="PF25023"/>
    </source>
</evidence>
<dbReference type="AlphaFoldDB" id="U3CBL5"/>
<evidence type="ECO:0000313" key="4">
    <source>
        <dbReference type="EMBL" id="GAD75753.1"/>
    </source>
</evidence>
<feature type="domain" description="Teneurin-like YD-shell" evidence="3">
    <location>
        <begin position="704"/>
        <end position="1220"/>
    </location>
</feature>
<feature type="region of interest" description="Disordered" evidence="2">
    <location>
        <begin position="857"/>
        <end position="879"/>
    </location>
</feature>
<evidence type="ECO:0000256" key="2">
    <source>
        <dbReference type="SAM" id="MobiDB-lite"/>
    </source>
</evidence>
<proteinExistence type="predicted"/>